<organism evidence="1 2">
    <name type="scientific">Pistacia integerrima</name>
    <dbReference type="NCBI Taxonomy" id="434235"/>
    <lineage>
        <taxon>Eukaryota</taxon>
        <taxon>Viridiplantae</taxon>
        <taxon>Streptophyta</taxon>
        <taxon>Embryophyta</taxon>
        <taxon>Tracheophyta</taxon>
        <taxon>Spermatophyta</taxon>
        <taxon>Magnoliopsida</taxon>
        <taxon>eudicotyledons</taxon>
        <taxon>Gunneridae</taxon>
        <taxon>Pentapetalae</taxon>
        <taxon>rosids</taxon>
        <taxon>malvids</taxon>
        <taxon>Sapindales</taxon>
        <taxon>Anacardiaceae</taxon>
        <taxon>Pistacia</taxon>
    </lineage>
</organism>
<name>A0ACC0XR29_9ROSI</name>
<protein>
    <submittedName>
        <fullName evidence="1">Uncharacterized protein</fullName>
    </submittedName>
</protein>
<accession>A0ACC0XR29</accession>
<proteinExistence type="predicted"/>
<keyword evidence="2" id="KW-1185">Reference proteome</keyword>
<evidence type="ECO:0000313" key="1">
    <source>
        <dbReference type="EMBL" id="KAJ0020512.1"/>
    </source>
</evidence>
<reference evidence="2" key="1">
    <citation type="journal article" date="2023" name="G3 (Bethesda)">
        <title>Genome assembly and association tests identify interacting loci associated with vigor, precocity, and sex in interspecific pistachio rootstocks.</title>
        <authorList>
            <person name="Palmer W."/>
            <person name="Jacygrad E."/>
            <person name="Sagayaradj S."/>
            <person name="Cavanaugh K."/>
            <person name="Han R."/>
            <person name="Bertier L."/>
            <person name="Beede B."/>
            <person name="Kafkas S."/>
            <person name="Golino D."/>
            <person name="Preece J."/>
            <person name="Michelmore R."/>
        </authorList>
    </citation>
    <scope>NUCLEOTIDE SEQUENCE [LARGE SCALE GENOMIC DNA]</scope>
</reference>
<dbReference type="Proteomes" id="UP001163603">
    <property type="component" value="Chromosome 11"/>
</dbReference>
<comment type="caution">
    <text evidence="1">The sequence shown here is derived from an EMBL/GenBank/DDBJ whole genome shotgun (WGS) entry which is preliminary data.</text>
</comment>
<gene>
    <name evidence="1" type="ORF">Pint_31500</name>
</gene>
<dbReference type="EMBL" id="CM047746">
    <property type="protein sequence ID" value="KAJ0020512.1"/>
    <property type="molecule type" value="Genomic_DNA"/>
</dbReference>
<sequence length="105" mass="12288">MVVVGGFRIRVKVLVLKPKFYDFKVEVFSAEYDILNVDSDEYNYIYVIKDVKRCMAWENKVVEMNPYEKFKVEAGLPLSRAWYLVEGDNDMEFILSSMGVLASER</sequence>
<evidence type="ECO:0000313" key="2">
    <source>
        <dbReference type="Proteomes" id="UP001163603"/>
    </source>
</evidence>